<organism evidence="4 5">
    <name type="scientific">Bailinhaonella thermotolerans</name>
    <dbReference type="NCBI Taxonomy" id="1070861"/>
    <lineage>
        <taxon>Bacteria</taxon>
        <taxon>Bacillati</taxon>
        <taxon>Actinomycetota</taxon>
        <taxon>Actinomycetes</taxon>
        <taxon>Streptosporangiales</taxon>
        <taxon>Streptosporangiaceae</taxon>
        <taxon>Bailinhaonella</taxon>
    </lineage>
</organism>
<name>A0A3A4B9L4_9ACTN</name>
<proteinExistence type="inferred from homology"/>
<evidence type="ECO:0000256" key="1">
    <source>
        <dbReference type="ARBA" id="ARBA00008520"/>
    </source>
</evidence>
<dbReference type="RefSeq" id="WP_119925715.1">
    <property type="nucleotide sequence ID" value="NZ_QZEY01000002.1"/>
</dbReference>
<dbReference type="Gene3D" id="3.40.190.10">
    <property type="entry name" value="Periplasmic binding protein-like II"/>
    <property type="match status" value="1"/>
</dbReference>
<evidence type="ECO:0000256" key="3">
    <source>
        <dbReference type="ARBA" id="ARBA00022729"/>
    </source>
</evidence>
<dbReference type="Pfam" id="PF01547">
    <property type="entry name" value="SBP_bac_1"/>
    <property type="match status" value="1"/>
</dbReference>
<dbReference type="EMBL" id="QZEY01000002">
    <property type="protein sequence ID" value="RJL34414.1"/>
    <property type="molecule type" value="Genomic_DNA"/>
</dbReference>
<dbReference type="GO" id="GO:0055052">
    <property type="term" value="C:ATP-binding cassette (ABC) transporter complex, substrate-binding subunit-containing"/>
    <property type="evidence" value="ECO:0007669"/>
    <property type="project" value="TreeGrafter"/>
</dbReference>
<dbReference type="GO" id="GO:0015768">
    <property type="term" value="P:maltose transport"/>
    <property type="evidence" value="ECO:0007669"/>
    <property type="project" value="TreeGrafter"/>
</dbReference>
<dbReference type="GO" id="GO:1901982">
    <property type="term" value="F:maltose binding"/>
    <property type="evidence" value="ECO:0007669"/>
    <property type="project" value="TreeGrafter"/>
</dbReference>
<keyword evidence="2" id="KW-0813">Transport</keyword>
<dbReference type="InterPro" id="IPR006059">
    <property type="entry name" value="SBP"/>
</dbReference>
<sequence>MPLTSPSLNPPRPARRLTAAAAALALALTGCGGVGSKGGGAGTLTTMGFGFPDEIATTRVDLFKKANPDVNVRVNQGQFDEQAFLSAVAGGNPPDVAYMSRDRLGTYAARGAIQPLDDCIAQERIATDDFRPAAAQQVLYGGRWYGIPEFYNSIVLVVNDKAAREAGVDPAKISTADWEGLRRLAKRMHKASGSKIERFGFYPKLPEFLPLWAKANGAELLSGDGRTSLLDNPKVTEALEFATGLLDEQGGWKALKSMTDTFDYFGAENPFVKDRIGAMLTEQFLVTSMANTSPDAAITVLPFTDRRGVPINYVGGNAWVIPKGARNPDAACKWIKTMTAAESWITAARARADKRAKEGKIYTGTYTANARADQTIFTQIVRPSGRKPYDDAVKTILKVQDAGFVVPPSGAAAEFRKAWEDAAIRVIFGRQKAGPSLRQAHGEAQKALDDVGG</sequence>
<keyword evidence="3" id="KW-0732">Signal</keyword>
<dbReference type="AlphaFoldDB" id="A0A3A4B9L4"/>
<dbReference type="Proteomes" id="UP000265768">
    <property type="component" value="Unassembled WGS sequence"/>
</dbReference>
<dbReference type="OrthoDB" id="9795467at2"/>
<evidence type="ECO:0000313" key="4">
    <source>
        <dbReference type="EMBL" id="RJL34414.1"/>
    </source>
</evidence>
<dbReference type="PANTHER" id="PTHR30061">
    <property type="entry name" value="MALTOSE-BINDING PERIPLASMIC PROTEIN"/>
    <property type="match status" value="1"/>
</dbReference>
<dbReference type="GO" id="GO:0042956">
    <property type="term" value="P:maltodextrin transmembrane transport"/>
    <property type="evidence" value="ECO:0007669"/>
    <property type="project" value="TreeGrafter"/>
</dbReference>
<dbReference type="PANTHER" id="PTHR30061:SF50">
    <property type="entry name" value="MALTOSE_MALTODEXTRIN-BINDING PERIPLASMIC PROTEIN"/>
    <property type="match status" value="1"/>
</dbReference>
<keyword evidence="5" id="KW-1185">Reference proteome</keyword>
<evidence type="ECO:0000313" key="5">
    <source>
        <dbReference type="Proteomes" id="UP000265768"/>
    </source>
</evidence>
<dbReference type="SUPFAM" id="SSF53850">
    <property type="entry name" value="Periplasmic binding protein-like II"/>
    <property type="match status" value="1"/>
</dbReference>
<gene>
    <name evidence="4" type="ORF">D5H75_08240</name>
</gene>
<accession>A0A3A4B9L4</accession>
<comment type="similarity">
    <text evidence="1">Belongs to the bacterial solute-binding protein 1 family.</text>
</comment>
<comment type="caution">
    <text evidence="4">The sequence shown here is derived from an EMBL/GenBank/DDBJ whole genome shotgun (WGS) entry which is preliminary data.</text>
</comment>
<protein>
    <submittedName>
        <fullName evidence="4">Extracellular solute-binding protein</fullName>
    </submittedName>
</protein>
<evidence type="ECO:0000256" key="2">
    <source>
        <dbReference type="ARBA" id="ARBA00022448"/>
    </source>
</evidence>
<reference evidence="4 5" key="1">
    <citation type="submission" date="2018-09" db="EMBL/GenBank/DDBJ databases">
        <title>YIM 75507 draft genome.</title>
        <authorList>
            <person name="Tang S."/>
            <person name="Feng Y."/>
        </authorList>
    </citation>
    <scope>NUCLEOTIDE SEQUENCE [LARGE SCALE GENOMIC DNA]</scope>
    <source>
        <strain evidence="4 5">YIM 75507</strain>
    </source>
</reference>